<organism evidence="1 2">
    <name type="scientific">Coemansia linderi</name>
    <dbReference type="NCBI Taxonomy" id="2663919"/>
    <lineage>
        <taxon>Eukaryota</taxon>
        <taxon>Fungi</taxon>
        <taxon>Fungi incertae sedis</taxon>
        <taxon>Zoopagomycota</taxon>
        <taxon>Kickxellomycotina</taxon>
        <taxon>Kickxellomycetes</taxon>
        <taxon>Kickxellales</taxon>
        <taxon>Kickxellaceae</taxon>
        <taxon>Coemansia</taxon>
    </lineage>
</organism>
<evidence type="ECO:0000313" key="1">
    <source>
        <dbReference type="EMBL" id="KAJ2773218.1"/>
    </source>
</evidence>
<comment type="caution">
    <text evidence="1">The sequence shown here is derived from an EMBL/GenBank/DDBJ whole genome shotgun (WGS) entry which is preliminary data.</text>
</comment>
<evidence type="ECO:0000313" key="2">
    <source>
        <dbReference type="Proteomes" id="UP001140066"/>
    </source>
</evidence>
<feature type="non-terminal residue" evidence="1">
    <location>
        <position position="1"/>
    </location>
</feature>
<gene>
    <name evidence="1" type="ORF">GGI18_004751</name>
</gene>
<dbReference type="EMBL" id="JANBUK010002330">
    <property type="protein sequence ID" value="KAJ2773218.1"/>
    <property type="molecule type" value="Genomic_DNA"/>
</dbReference>
<sequence>KPSGSDSSKSTRRTSSASKSRSGSSSGTGYSSRSRGGSNAGGDGSNGYIEGGKGNGGHNNDGGEIDNGEEGGEGDLGPNMPNKGGTSPSNTSGMSRSATIVVATVVPIVTLLIMVGLFFAYKWWKRRQNAISWDPKNERANLDRIRIIDELTAVAPSPAPPNVTPPSYLEHEFESIFNPVGKTQA</sequence>
<keyword evidence="2" id="KW-1185">Reference proteome</keyword>
<reference evidence="1" key="1">
    <citation type="submission" date="2022-07" db="EMBL/GenBank/DDBJ databases">
        <title>Phylogenomic reconstructions and comparative analyses of Kickxellomycotina fungi.</title>
        <authorList>
            <person name="Reynolds N.K."/>
            <person name="Stajich J.E."/>
            <person name="Barry K."/>
            <person name="Grigoriev I.V."/>
            <person name="Crous P."/>
            <person name="Smith M.E."/>
        </authorList>
    </citation>
    <scope>NUCLEOTIDE SEQUENCE</scope>
    <source>
        <strain evidence="1">BCRC 34191</strain>
    </source>
</reference>
<proteinExistence type="predicted"/>
<dbReference type="Proteomes" id="UP001140066">
    <property type="component" value="Unassembled WGS sequence"/>
</dbReference>
<name>A0ACC1K4F9_9FUNG</name>
<protein>
    <submittedName>
        <fullName evidence="1">Uncharacterized protein</fullName>
    </submittedName>
</protein>
<accession>A0ACC1K4F9</accession>